<dbReference type="InterPro" id="IPR011010">
    <property type="entry name" value="DNA_brk_join_enz"/>
</dbReference>
<dbReference type="EMBL" id="QKWP01000276">
    <property type="protein sequence ID" value="RIB23134.1"/>
    <property type="molecule type" value="Genomic_DNA"/>
</dbReference>
<keyword evidence="3" id="KW-1185">Reference proteome</keyword>
<comment type="caution">
    <text evidence="2">The sequence shown here is derived from an EMBL/GenBank/DDBJ whole genome shotgun (WGS) entry which is preliminary data.</text>
</comment>
<reference evidence="2 3" key="1">
    <citation type="submission" date="2018-06" db="EMBL/GenBank/DDBJ databases">
        <title>Comparative genomics reveals the genomic features of Rhizophagus irregularis, R. cerebriforme, R. diaphanum and Gigaspora rosea, and their symbiotic lifestyle signature.</title>
        <authorList>
            <person name="Morin E."/>
            <person name="San Clemente H."/>
            <person name="Chen E.C.H."/>
            <person name="De La Providencia I."/>
            <person name="Hainaut M."/>
            <person name="Kuo A."/>
            <person name="Kohler A."/>
            <person name="Murat C."/>
            <person name="Tang N."/>
            <person name="Roy S."/>
            <person name="Loubradou J."/>
            <person name="Henrissat B."/>
            <person name="Grigoriev I.V."/>
            <person name="Corradi N."/>
            <person name="Roux C."/>
            <person name="Martin F.M."/>
        </authorList>
    </citation>
    <scope>NUCLEOTIDE SEQUENCE [LARGE SCALE GENOMIC DNA]</scope>
    <source>
        <strain evidence="2 3">DAOM 194757</strain>
    </source>
</reference>
<sequence>MGNTNSSDTLTSEEITACLSHQYLSINDNKGLIRRIIFWLSLLCGLHGGDTCNLQYRSIESRSDGGLQLHFWKAKNNQGGRSKFYCHKFSICDTTNTGINLADRKITNHSARLTAIMLLKASDIPEDELIFFQVIDHARASAIEEDLEEYYNYPRKSYFTYESEEEDNIETDQQQDQLHSTKENRTYNIQKNLSRIIQEDQLHNVQDNHIQENQLDITQENHTQDNRSRIMQEHYIQENQLHNIRDDSIVTQNSPEIRKPSETITSNIILQIPPTENPLP</sequence>
<accession>A0A397VKX4</accession>
<dbReference type="Proteomes" id="UP000266673">
    <property type="component" value="Unassembled WGS sequence"/>
</dbReference>
<evidence type="ECO:0000313" key="2">
    <source>
        <dbReference type="EMBL" id="RIB23134.1"/>
    </source>
</evidence>
<dbReference type="GO" id="GO:0003677">
    <property type="term" value="F:DNA binding"/>
    <property type="evidence" value="ECO:0007669"/>
    <property type="project" value="InterPro"/>
</dbReference>
<organism evidence="2 3">
    <name type="scientific">Gigaspora rosea</name>
    <dbReference type="NCBI Taxonomy" id="44941"/>
    <lineage>
        <taxon>Eukaryota</taxon>
        <taxon>Fungi</taxon>
        <taxon>Fungi incertae sedis</taxon>
        <taxon>Mucoromycota</taxon>
        <taxon>Glomeromycotina</taxon>
        <taxon>Glomeromycetes</taxon>
        <taxon>Diversisporales</taxon>
        <taxon>Gigasporaceae</taxon>
        <taxon>Gigaspora</taxon>
    </lineage>
</organism>
<protein>
    <submittedName>
        <fullName evidence="2">Uncharacterized protein</fullName>
    </submittedName>
</protein>
<dbReference type="SUPFAM" id="SSF56349">
    <property type="entry name" value="DNA breaking-rejoining enzymes"/>
    <property type="match status" value="1"/>
</dbReference>
<name>A0A397VKX4_9GLOM</name>
<evidence type="ECO:0000313" key="3">
    <source>
        <dbReference type="Proteomes" id="UP000266673"/>
    </source>
</evidence>
<evidence type="ECO:0000256" key="1">
    <source>
        <dbReference type="SAM" id="MobiDB-lite"/>
    </source>
</evidence>
<dbReference type="AlphaFoldDB" id="A0A397VKX4"/>
<proteinExistence type="predicted"/>
<dbReference type="OrthoDB" id="2486090at2759"/>
<feature type="region of interest" description="Disordered" evidence="1">
    <location>
        <begin position="163"/>
        <end position="182"/>
    </location>
</feature>
<gene>
    <name evidence="2" type="ORF">C2G38_2172101</name>
</gene>